<dbReference type="WBParaSite" id="JU765_v2.g6430.t1">
    <property type="protein sequence ID" value="JU765_v2.g6430.t1"/>
    <property type="gene ID" value="JU765_v2.g6430"/>
</dbReference>
<accession>A0AC34RGD1</accession>
<evidence type="ECO:0000313" key="2">
    <source>
        <dbReference type="WBParaSite" id="JU765_v2.g6430.t1"/>
    </source>
</evidence>
<name>A0AC34RGD1_9BILA</name>
<protein>
    <submittedName>
        <fullName evidence="2">Uncharacterized protein</fullName>
    </submittedName>
</protein>
<proteinExistence type="predicted"/>
<sequence>MMNPTLDKVLWSIPPNVDVFEFNALKTEKRTFLENLSVFCNTCYNRRLTFKDVFLHVDTFPEDPLQFDRFLKEAVRFIKPGGMLRIRIHHNVVDARDNWLTYSHFNPVGKGWMKIDDGNGTVYVEGFQGFWRNKFVRVAFEIDDSRPTKFNVSLIN</sequence>
<reference evidence="2" key="1">
    <citation type="submission" date="2022-11" db="UniProtKB">
        <authorList>
            <consortium name="WormBaseParasite"/>
        </authorList>
    </citation>
    <scope>IDENTIFICATION</scope>
</reference>
<evidence type="ECO:0000313" key="1">
    <source>
        <dbReference type="Proteomes" id="UP000887576"/>
    </source>
</evidence>
<dbReference type="Proteomes" id="UP000887576">
    <property type="component" value="Unplaced"/>
</dbReference>
<organism evidence="1 2">
    <name type="scientific">Panagrolaimus sp. JU765</name>
    <dbReference type="NCBI Taxonomy" id="591449"/>
    <lineage>
        <taxon>Eukaryota</taxon>
        <taxon>Metazoa</taxon>
        <taxon>Ecdysozoa</taxon>
        <taxon>Nematoda</taxon>
        <taxon>Chromadorea</taxon>
        <taxon>Rhabditida</taxon>
        <taxon>Tylenchina</taxon>
        <taxon>Panagrolaimomorpha</taxon>
        <taxon>Panagrolaimoidea</taxon>
        <taxon>Panagrolaimidae</taxon>
        <taxon>Panagrolaimus</taxon>
    </lineage>
</organism>